<evidence type="ECO:0000256" key="10">
    <source>
        <dbReference type="ARBA" id="ARBA00023242"/>
    </source>
</evidence>
<feature type="compositionally biased region" description="Basic and acidic residues" evidence="13">
    <location>
        <begin position="51"/>
        <end position="60"/>
    </location>
</feature>
<evidence type="ECO:0000256" key="8">
    <source>
        <dbReference type="ARBA" id="ARBA00022884"/>
    </source>
</evidence>
<sequence>MGKRGRDERRGPSRQYDNRQARKQAERFEDDGLEEGGNIWYGPRKKKWRGKDKAASRCDPDVDAGATRGSEAGALEFCVFFARGACARGYSCHKLHLVPTPEDDAREDNMHDCFGRERSGVEDDDRDGAGCFLKENRTLWVGGVPVFDEASARERVRRNFGPWGRISSVRLVKSKSCAFVQYAHRASAEFAKEAMSNQSLLTAEKLASNRAAGERRREKSTGPSRPPSSASSGSGSGSGVDGGDDGAVLHVRWAAEDPNPRAVIQARAGHAQTLLAAQVAAGALPSDVAGRLPGADRALLRKAGMDPRNPSQVDLEFQNTQRQYLAVQGHRGANGEYPNTDHQYPPNAYHQYPNTDHQYPPSTDHQYPNTDHQYPNTDHQYPNTYHQYPSTDHQYPNTDHHYPNTDHQYPNADHQYPNTDHQYLPNTDHQYPKMGHQNPSAGHRHTRLTEDPGDRHASTDAPSLHSTHGGGRQSYPAQPLGVSSSTPPGSSVAKRQSFERLPPAGEAAAGVGGGAAAGGAGAGGSLSLLGGYGSGESD</sequence>
<dbReference type="GO" id="GO:0008380">
    <property type="term" value="P:RNA splicing"/>
    <property type="evidence" value="ECO:0007669"/>
    <property type="project" value="UniProtKB-KW"/>
</dbReference>
<dbReference type="InterPro" id="IPR000571">
    <property type="entry name" value="Znf_CCCH"/>
</dbReference>
<dbReference type="EMBL" id="FN649737">
    <property type="protein sequence ID" value="CBN77074.1"/>
    <property type="molecule type" value="Genomic_DNA"/>
</dbReference>
<evidence type="ECO:0000256" key="1">
    <source>
        <dbReference type="ARBA" id="ARBA00004123"/>
    </source>
</evidence>
<keyword evidence="9" id="KW-0508">mRNA splicing</keyword>
<dbReference type="InterPro" id="IPR032297">
    <property type="entry name" value="Torus"/>
</dbReference>
<dbReference type="OrthoDB" id="10251848at2759"/>
<dbReference type="GO" id="GO:0008270">
    <property type="term" value="F:zinc ion binding"/>
    <property type="evidence" value="ECO:0007669"/>
    <property type="project" value="UniProtKB-KW"/>
</dbReference>
<protein>
    <submittedName>
        <fullName evidence="16">Uncharacterized protein</fullName>
    </submittedName>
</protein>
<dbReference type="PROSITE" id="PS50102">
    <property type="entry name" value="RRM"/>
    <property type="match status" value="1"/>
</dbReference>
<evidence type="ECO:0000256" key="6">
    <source>
        <dbReference type="ARBA" id="ARBA00022771"/>
    </source>
</evidence>
<feature type="compositionally biased region" description="Polar residues" evidence="13">
    <location>
        <begin position="352"/>
        <end position="397"/>
    </location>
</feature>
<dbReference type="SMART" id="SM00360">
    <property type="entry name" value="RRM"/>
    <property type="match status" value="1"/>
</dbReference>
<dbReference type="AlphaFoldDB" id="D8LJP7"/>
<evidence type="ECO:0000256" key="9">
    <source>
        <dbReference type="ARBA" id="ARBA00023187"/>
    </source>
</evidence>
<gene>
    <name evidence="16" type="ORF">Esi_0026_0158</name>
</gene>
<comment type="similarity">
    <text evidence="2">Belongs to the RRM CWC2 family.</text>
</comment>
<dbReference type="InterPro" id="IPR035979">
    <property type="entry name" value="RBD_domain_sf"/>
</dbReference>
<dbReference type="GO" id="GO:0071006">
    <property type="term" value="C:U2-type catalytic step 1 spliceosome"/>
    <property type="evidence" value="ECO:0007669"/>
    <property type="project" value="TreeGrafter"/>
</dbReference>
<organism evidence="16 17">
    <name type="scientific">Ectocarpus siliculosus</name>
    <name type="common">Brown alga</name>
    <name type="synonym">Conferva siliculosa</name>
    <dbReference type="NCBI Taxonomy" id="2880"/>
    <lineage>
        <taxon>Eukaryota</taxon>
        <taxon>Sar</taxon>
        <taxon>Stramenopiles</taxon>
        <taxon>Ochrophyta</taxon>
        <taxon>PX clade</taxon>
        <taxon>Phaeophyceae</taxon>
        <taxon>Ectocarpales</taxon>
        <taxon>Ectocarpaceae</taxon>
        <taxon>Ectocarpus</taxon>
    </lineage>
</organism>
<feature type="region of interest" description="Disordered" evidence="13">
    <location>
        <begin position="1"/>
        <end position="63"/>
    </location>
</feature>
<keyword evidence="4 12" id="KW-0479">Metal-binding</keyword>
<reference evidence="16 17" key="1">
    <citation type="journal article" date="2010" name="Nature">
        <title>The Ectocarpus genome and the independent evolution of multicellularity in brown algae.</title>
        <authorList>
            <person name="Cock J.M."/>
            <person name="Sterck L."/>
            <person name="Rouze P."/>
            <person name="Scornet D."/>
            <person name="Allen A.E."/>
            <person name="Amoutzias G."/>
            <person name="Anthouard V."/>
            <person name="Artiguenave F."/>
            <person name="Aury J.M."/>
            <person name="Badger J.H."/>
            <person name="Beszteri B."/>
            <person name="Billiau K."/>
            <person name="Bonnet E."/>
            <person name="Bothwell J.H."/>
            <person name="Bowler C."/>
            <person name="Boyen C."/>
            <person name="Brownlee C."/>
            <person name="Carrano C.J."/>
            <person name="Charrier B."/>
            <person name="Cho G.Y."/>
            <person name="Coelho S.M."/>
            <person name="Collen J."/>
            <person name="Corre E."/>
            <person name="Da Silva C."/>
            <person name="Delage L."/>
            <person name="Delaroque N."/>
            <person name="Dittami S.M."/>
            <person name="Doulbeau S."/>
            <person name="Elias M."/>
            <person name="Farnham G."/>
            <person name="Gachon C.M."/>
            <person name="Gschloessl B."/>
            <person name="Heesch S."/>
            <person name="Jabbari K."/>
            <person name="Jubin C."/>
            <person name="Kawai H."/>
            <person name="Kimura K."/>
            <person name="Kloareg B."/>
            <person name="Kupper F.C."/>
            <person name="Lang D."/>
            <person name="Le Bail A."/>
            <person name="Leblanc C."/>
            <person name="Lerouge P."/>
            <person name="Lohr M."/>
            <person name="Lopez P.J."/>
            <person name="Martens C."/>
            <person name="Maumus F."/>
            <person name="Michel G."/>
            <person name="Miranda-Saavedra D."/>
            <person name="Morales J."/>
            <person name="Moreau H."/>
            <person name="Motomura T."/>
            <person name="Nagasato C."/>
            <person name="Napoli C.A."/>
            <person name="Nelson D.R."/>
            <person name="Nyvall-Collen P."/>
            <person name="Peters A.F."/>
            <person name="Pommier C."/>
            <person name="Potin P."/>
            <person name="Poulain J."/>
            <person name="Quesneville H."/>
            <person name="Read B."/>
            <person name="Rensing S.A."/>
            <person name="Ritter A."/>
            <person name="Rousvoal S."/>
            <person name="Samanta M."/>
            <person name="Samson G."/>
            <person name="Schroeder D.C."/>
            <person name="Segurens B."/>
            <person name="Strittmatter M."/>
            <person name="Tonon T."/>
            <person name="Tregear J.W."/>
            <person name="Valentin K."/>
            <person name="von Dassow P."/>
            <person name="Yamagishi T."/>
            <person name="Van de Peer Y."/>
            <person name="Wincker P."/>
        </authorList>
    </citation>
    <scope>NUCLEOTIDE SEQUENCE [LARGE SCALE GENOMIC DNA]</scope>
    <source>
        <strain evidence="17">Ec32 / CCAP1310/4</strain>
    </source>
</reference>
<keyword evidence="17" id="KW-1185">Reference proteome</keyword>
<evidence type="ECO:0000256" key="11">
    <source>
        <dbReference type="PROSITE-ProRule" id="PRU00176"/>
    </source>
</evidence>
<evidence type="ECO:0000256" key="12">
    <source>
        <dbReference type="PROSITE-ProRule" id="PRU00723"/>
    </source>
</evidence>
<evidence type="ECO:0000313" key="17">
    <source>
        <dbReference type="Proteomes" id="UP000002630"/>
    </source>
</evidence>
<dbReference type="GO" id="GO:0017070">
    <property type="term" value="F:U6 snRNA binding"/>
    <property type="evidence" value="ECO:0007669"/>
    <property type="project" value="TreeGrafter"/>
</dbReference>
<evidence type="ECO:0000256" key="7">
    <source>
        <dbReference type="ARBA" id="ARBA00022833"/>
    </source>
</evidence>
<feature type="compositionally biased region" description="Basic and acidic residues" evidence="13">
    <location>
        <begin position="1"/>
        <end position="27"/>
    </location>
</feature>
<keyword evidence="7 12" id="KW-0862">Zinc</keyword>
<dbReference type="PANTHER" id="PTHR14089:SF2">
    <property type="entry name" value="PRE-MRNA-SPLICING FACTOR CWC2"/>
    <property type="match status" value="1"/>
</dbReference>
<evidence type="ECO:0000259" key="15">
    <source>
        <dbReference type="PROSITE" id="PS50103"/>
    </source>
</evidence>
<dbReference type="GO" id="GO:0071007">
    <property type="term" value="C:U2-type catalytic step 2 spliceosome"/>
    <property type="evidence" value="ECO:0007669"/>
    <property type="project" value="TreeGrafter"/>
</dbReference>
<dbReference type="InterPro" id="IPR012677">
    <property type="entry name" value="Nucleotide-bd_a/b_plait_sf"/>
</dbReference>
<dbReference type="InterPro" id="IPR039171">
    <property type="entry name" value="Cwc2/Slt11"/>
</dbReference>
<evidence type="ECO:0000259" key="14">
    <source>
        <dbReference type="PROSITE" id="PS50102"/>
    </source>
</evidence>
<feature type="region of interest" description="Disordered" evidence="13">
    <location>
        <begin position="207"/>
        <end position="246"/>
    </location>
</feature>
<keyword evidence="6 12" id="KW-0863">Zinc-finger</keyword>
<dbReference type="PANTHER" id="PTHR14089">
    <property type="entry name" value="PRE-MRNA-SPLICING FACTOR RBM22"/>
    <property type="match status" value="1"/>
</dbReference>
<dbReference type="EMBL" id="FN648442">
    <property type="protein sequence ID" value="CBN77074.1"/>
    <property type="molecule type" value="Genomic_DNA"/>
</dbReference>
<dbReference type="Pfam" id="PF16131">
    <property type="entry name" value="Torus"/>
    <property type="match status" value="1"/>
</dbReference>
<feature type="compositionally biased region" description="Low complexity" evidence="13">
    <location>
        <begin position="481"/>
        <end position="492"/>
    </location>
</feature>
<evidence type="ECO:0000256" key="5">
    <source>
        <dbReference type="ARBA" id="ARBA00022728"/>
    </source>
</evidence>
<proteinExistence type="inferred from homology"/>
<dbReference type="InParanoid" id="D8LJP7"/>
<feature type="zinc finger region" description="C3H1-type" evidence="12">
    <location>
        <begin position="72"/>
        <end position="99"/>
    </location>
</feature>
<accession>D8LJP7</accession>
<dbReference type="GO" id="GO:0036002">
    <property type="term" value="F:pre-mRNA binding"/>
    <property type="evidence" value="ECO:0007669"/>
    <property type="project" value="TreeGrafter"/>
</dbReference>
<feature type="region of interest" description="Disordered" evidence="13">
    <location>
        <begin position="331"/>
        <end position="538"/>
    </location>
</feature>
<dbReference type="STRING" id="2880.D8LJP7"/>
<evidence type="ECO:0000313" key="16">
    <source>
        <dbReference type="EMBL" id="CBN77074.1"/>
    </source>
</evidence>
<evidence type="ECO:0000256" key="4">
    <source>
        <dbReference type="ARBA" id="ARBA00022723"/>
    </source>
</evidence>
<dbReference type="InterPro" id="IPR000504">
    <property type="entry name" value="RRM_dom"/>
</dbReference>
<evidence type="ECO:0000256" key="3">
    <source>
        <dbReference type="ARBA" id="ARBA00022664"/>
    </source>
</evidence>
<feature type="domain" description="RRM" evidence="14">
    <location>
        <begin position="137"/>
        <end position="213"/>
    </location>
</feature>
<evidence type="ECO:0000256" key="2">
    <source>
        <dbReference type="ARBA" id="ARBA00008024"/>
    </source>
</evidence>
<keyword evidence="5" id="KW-0747">Spliceosome</keyword>
<dbReference type="GO" id="GO:0000974">
    <property type="term" value="C:Prp19 complex"/>
    <property type="evidence" value="ECO:0007669"/>
    <property type="project" value="TreeGrafter"/>
</dbReference>
<feature type="compositionally biased region" description="Basic and acidic residues" evidence="13">
    <location>
        <begin position="447"/>
        <end position="458"/>
    </location>
</feature>
<dbReference type="PROSITE" id="PS50103">
    <property type="entry name" value="ZF_C3H1"/>
    <property type="match status" value="1"/>
</dbReference>
<dbReference type="eggNOG" id="KOG0118">
    <property type="taxonomic scope" value="Eukaryota"/>
</dbReference>
<dbReference type="SUPFAM" id="SSF54928">
    <property type="entry name" value="RNA-binding domain, RBD"/>
    <property type="match status" value="1"/>
</dbReference>
<name>D8LJP7_ECTSI</name>
<keyword evidence="10" id="KW-0539">Nucleus</keyword>
<feature type="domain" description="C3H1-type" evidence="15">
    <location>
        <begin position="72"/>
        <end position="99"/>
    </location>
</feature>
<dbReference type="Proteomes" id="UP000002630">
    <property type="component" value="Linkage Group LG12"/>
</dbReference>
<dbReference type="Pfam" id="PF00076">
    <property type="entry name" value="RRM_1"/>
    <property type="match status" value="1"/>
</dbReference>
<dbReference type="Gene3D" id="3.30.70.330">
    <property type="match status" value="1"/>
</dbReference>
<feature type="compositionally biased region" description="Polar residues" evidence="13">
    <location>
        <begin position="416"/>
        <end position="429"/>
    </location>
</feature>
<keyword evidence="3" id="KW-0507">mRNA processing</keyword>
<dbReference type="GO" id="GO:0006397">
    <property type="term" value="P:mRNA processing"/>
    <property type="evidence" value="ECO:0007669"/>
    <property type="project" value="UniProtKB-KW"/>
</dbReference>
<keyword evidence="8 11" id="KW-0694">RNA-binding</keyword>
<evidence type="ECO:0000256" key="13">
    <source>
        <dbReference type="SAM" id="MobiDB-lite"/>
    </source>
</evidence>
<comment type="subcellular location">
    <subcellularLocation>
        <location evidence="1">Nucleus</location>
    </subcellularLocation>
</comment>
<feature type="compositionally biased region" description="Gly residues" evidence="13">
    <location>
        <begin position="510"/>
        <end position="538"/>
    </location>
</feature>